<name>A0AAN9NID8_PHACN</name>
<reference evidence="2 3" key="1">
    <citation type="submission" date="2024-01" db="EMBL/GenBank/DDBJ databases">
        <title>The genomes of 5 underutilized Papilionoideae crops provide insights into root nodulation and disease resistanc.</title>
        <authorList>
            <person name="Jiang F."/>
        </authorList>
    </citation>
    <scope>NUCLEOTIDE SEQUENCE [LARGE SCALE GENOMIC DNA]</scope>
    <source>
        <strain evidence="2">JINMINGXINNONG_FW02</strain>
        <tissue evidence="2">Leaves</tissue>
    </source>
</reference>
<evidence type="ECO:0000256" key="1">
    <source>
        <dbReference type="SAM" id="Phobius"/>
    </source>
</evidence>
<feature type="transmembrane region" description="Helical" evidence="1">
    <location>
        <begin position="12"/>
        <end position="30"/>
    </location>
</feature>
<gene>
    <name evidence="2" type="ORF">VNO80_06798</name>
</gene>
<keyword evidence="3" id="KW-1185">Reference proteome</keyword>
<protein>
    <submittedName>
        <fullName evidence="2">Uncharacterized protein</fullName>
    </submittedName>
</protein>
<evidence type="ECO:0000313" key="3">
    <source>
        <dbReference type="Proteomes" id="UP001374584"/>
    </source>
</evidence>
<dbReference type="EMBL" id="JAYMYR010000003">
    <property type="protein sequence ID" value="KAK7373392.1"/>
    <property type="molecule type" value="Genomic_DNA"/>
</dbReference>
<keyword evidence="1" id="KW-0472">Membrane</keyword>
<dbReference type="AlphaFoldDB" id="A0AAN9NID8"/>
<keyword evidence="1" id="KW-0812">Transmembrane</keyword>
<evidence type="ECO:0000313" key="2">
    <source>
        <dbReference type="EMBL" id="KAK7373392.1"/>
    </source>
</evidence>
<sequence>MQGVGSRVLRVWFLYWYLCGLVMALQVVAGQGRVRAGITQMLAPKSAKADVRVYEVRMKDATGASSVVVAEFSWKV</sequence>
<accession>A0AAN9NID8</accession>
<organism evidence="2 3">
    <name type="scientific">Phaseolus coccineus</name>
    <name type="common">Scarlet runner bean</name>
    <name type="synonym">Phaseolus multiflorus</name>
    <dbReference type="NCBI Taxonomy" id="3886"/>
    <lineage>
        <taxon>Eukaryota</taxon>
        <taxon>Viridiplantae</taxon>
        <taxon>Streptophyta</taxon>
        <taxon>Embryophyta</taxon>
        <taxon>Tracheophyta</taxon>
        <taxon>Spermatophyta</taxon>
        <taxon>Magnoliopsida</taxon>
        <taxon>eudicotyledons</taxon>
        <taxon>Gunneridae</taxon>
        <taxon>Pentapetalae</taxon>
        <taxon>rosids</taxon>
        <taxon>fabids</taxon>
        <taxon>Fabales</taxon>
        <taxon>Fabaceae</taxon>
        <taxon>Papilionoideae</taxon>
        <taxon>50 kb inversion clade</taxon>
        <taxon>NPAAA clade</taxon>
        <taxon>indigoferoid/millettioid clade</taxon>
        <taxon>Phaseoleae</taxon>
        <taxon>Phaseolus</taxon>
    </lineage>
</organism>
<dbReference type="Proteomes" id="UP001374584">
    <property type="component" value="Unassembled WGS sequence"/>
</dbReference>
<comment type="caution">
    <text evidence="2">The sequence shown here is derived from an EMBL/GenBank/DDBJ whole genome shotgun (WGS) entry which is preliminary data.</text>
</comment>
<keyword evidence="1" id="KW-1133">Transmembrane helix</keyword>
<proteinExistence type="predicted"/>